<evidence type="ECO:0000256" key="3">
    <source>
        <dbReference type="PROSITE-ProRule" id="PRU10038"/>
    </source>
</evidence>
<dbReference type="OrthoDB" id="2152029at2759"/>
<dbReference type="STRING" id="742152.A0A2H3JCS5"/>
<comment type="similarity">
    <text evidence="1">Belongs to the 'GDXG' lipolytic enzyme family.</text>
</comment>
<dbReference type="AlphaFoldDB" id="A0A2H3JCS5"/>
<protein>
    <submittedName>
        <fullName evidence="5">Alpha/beta-hydrolase</fullName>
    </submittedName>
</protein>
<dbReference type="PANTHER" id="PTHR48081:SF26">
    <property type="entry name" value="ALPHA_BETA HYDROLASE FOLD-3 DOMAIN-CONTAINING PROTEIN"/>
    <property type="match status" value="1"/>
</dbReference>
<name>A0A2H3JCS5_WOLCO</name>
<evidence type="ECO:0000313" key="5">
    <source>
        <dbReference type="EMBL" id="PCH39691.1"/>
    </source>
</evidence>
<dbReference type="GO" id="GO:0016787">
    <property type="term" value="F:hydrolase activity"/>
    <property type="evidence" value="ECO:0007669"/>
    <property type="project" value="UniProtKB-KW"/>
</dbReference>
<proteinExistence type="inferred from homology"/>
<accession>A0A2H3JCS5</accession>
<evidence type="ECO:0000256" key="1">
    <source>
        <dbReference type="ARBA" id="ARBA00010515"/>
    </source>
</evidence>
<evidence type="ECO:0000256" key="2">
    <source>
        <dbReference type="ARBA" id="ARBA00022801"/>
    </source>
</evidence>
<dbReference type="InterPro" id="IPR029058">
    <property type="entry name" value="AB_hydrolase_fold"/>
</dbReference>
<dbReference type="InterPro" id="IPR033140">
    <property type="entry name" value="Lipase_GDXG_put_SER_AS"/>
</dbReference>
<keyword evidence="2 5" id="KW-0378">Hydrolase</keyword>
<dbReference type="InterPro" id="IPR013094">
    <property type="entry name" value="AB_hydrolase_3"/>
</dbReference>
<dbReference type="Gene3D" id="3.40.50.1820">
    <property type="entry name" value="alpha/beta hydrolase"/>
    <property type="match status" value="1"/>
</dbReference>
<dbReference type="PROSITE" id="PS01174">
    <property type="entry name" value="LIPASE_GDXG_SER"/>
    <property type="match status" value="1"/>
</dbReference>
<dbReference type="SUPFAM" id="SSF53474">
    <property type="entry name" value="alpha/beta-Hydrolases"/>
    <property type="match status" value="1"/>
</dbReference>
<gene>
    <name evidence="5" type="ORF">WOLCODRAFT_21580</name>
</gene>
<dbReference type="PANTHER" id="PTHR48081">
    <property type="entry name" value="AB HYDROLASE SUPERFAMILY PROTEIN C4A8.06C"/>
    <property type="match status" value="1"/>
</dbReference>
<evidence type="ECO:0000313" key="6">
    <source>
        <dbReference type="Proteomes" id="UP000218811"/>
    </source>
</evidence>
<feature type="domain" description="Alpha/beta hydrolase fold-3" evidence="4">
    <location>
        <begin position="130"/>
        <end position="308"/>
    </location>
</feature>
<sequence>MAWQSILCRVSSPCLFGRSFLHRYSRCPNGPDPAKVAASAEAEKVGFVWVPPLSTEYIVGEVRDIAQLNGVEAKKTFGYWTKDGWRLHYGLSQPPRRFDRTNLWWPTFPLSACLAHLLLRLSSSPFPNANPFPAALFDALAGYHYLIHTIGVSARNIVVSGDSAGGHLAISLVRYLATNQIPGLPVPGALLLLSPTTEWVVTHDGPDSSFRKNASTDYCADLFRGYTKRSLLGKLPPEAAYTNAWISPASLELSDVSGMFKGFPKTYIAAGDAEILFDAMRTFGKRLAEDIGEDMVTFDAVRDGTHDCLALELHEPQRTDTLKRIASWLEQ</sequence>
<dbReference type="OMA" id="HYWEANA"/>
<evidence type="ECO:0000259" key="4">
    <source>
        <dbReference type="Pfam" id="PF07859"/>
    </source>
</evidence>
<dbReference type="Pfam" id="PF07859">
    <property type="entry name" value="Abhydrolase_3"/>
    <property type="match status" value="1"/>
</dbReference>
<organism evidence="5 6">
    <name type="scientific">Wolfiporia cocos (strain MD-104)</name>
    <name type="common">Brown rot fungus</name>
    <dbReference type="NCBI Taxonomy" id="742152"/>
    <lineage>
        <taxon>Eukaryota</taxon>
        <taxon>Fungi</taxon>
        <taxon>Dikarya</taxon>
        <taxon>Basidiomycota</taxon>
        <taxon>Agaricomycotina</taxon>
        <taxon>Agaricomycetes</taxon>
        <taxon>Polyporales</taxon>
        <taxon>Phaeolaceae</taxon>
        <taxon>Wolfiporia</taxon>
    </lineage>
</organism>
<keyword evidence="6" id="KW-1185">Reference proteome</keyword>
<reference evidence="5 6" key="1">
    <citation type="journal article" date="2012" name="Science">
        <title>The Paleozoic origin of enzymatic lignin decomposition reconstructed from 31 fungal genomes.</title>
        <authorList>
            <person name="Floudas D."/>
            <person name="Binder M."/>
            <person name="Riley R."/>
            <person name="Barry K."/>
            <person name="Blanchette R.A."/>
            <person name="Henrissat B."/>
            <person name="Martinez A.T."/>
            <person name="Otillar R."/>
            <person name="Spatafora J.W."/>
            <person name="Yadav J.S."/>
            <person name="Aerts A."/>
            <person name="Benoit I."/>
            <person name="Boyd A."/>
            <person name="Carlson A."/>
            <person name="Copeland A."/>
            <person name="Coutinho P.M."/>
            <person name="de Vries R.P."/>
            <person name="Ferreira P."/>
            <person name="Findley K."/>
            <person name="Foster B."/>
            <person name="Gaskell J."/>
            <person name="Glotzer D."/>
            <person name="Gorecki P."/>
            <person name="Heitman J."/>
            <person name="Hesse C."/>
            <person name="Hori C."/>
            <person name="Igarashi K."/>
            <person name="Jurgens J.A."/>
            <person name="Kallen N."/>
            <person name="Kersten P."/>
            <person name="Kohler A."/>
            <person name="Kuees U."/>
            <person name="Kumar T.K.A."/>
            <person name="Kuo A."/>
            <person name="LaButti K."/>
            <person name="Larrondo L.F."/>
            <person name="Lindquist E."/>
            <person name="Ling A."/>
            <person name="Lombard V."/>
            <person name="Lucas S."/>
            <person name="Lundell T."/>
            <person name="Martin R."/>
            <person name="McLaughlin D.J."/>
            <person name="Morgenstern I."/>
            <person name="Morin E."/>
            <person name="Murat C."/>
            <person name="Nagy L.G."/>
            <person name="Nolan M."/>
            <person name="Ohm R.A."/>
            <person name="Patyshakuliyeva A."/>
            <person name="Rokas A."/>
            <person name="Ruiz-Duenas F.J."/>
            <person name="Sabat G."/>
            <person name="Salamov A."/>
            <person name="Samejima M."/>
            <person name="Schmutz J."/>
            <person name="Slot J.C."/>
            <person name="St John F."/>
            <person name="Stenlid J."/>
            <person name="Sun H."/>
            <person name="Sun S."/>
            <person name="Syed K."/>
            <person name="Tsang A."/>
            <person name="Wiebenga A."/>
            <person name="Young D."/>
            <person name="Pisabarro A."/>
            <person name="Eastwood D.C."/>
            <person name="Martin F."/>
            <person name="Cullen D."/>
            <person name="Grigoriev I.V."/>
            <person name="Hibbett D.S."/>
        </authorList>
    </citation>
    <scope>NUCLEOTIDE SEQUENCE [LARGE SCALE GENOMIC DNA]</scope>
    <source>
        <strain evidence="5 6">MD-104</strain>
    </source>
</reference>
<dbReference type="InterPro" id="IPR050300">
    <property type="entry name" value="GDXG_lipolytic_enzyme"/>
</dbReference>
<dbReference type="Proteomes" id="UP000218811">
    <property type="component" value="Unassembled WGS sequence"/>
</dbReference>
<dbReference type="EMBL" id="KB468042">
    <property type="protein sequence ID" value="PCH39691.1"/>
    <property type="molecule type" value="Genomic_DNA"/>
</dbReference>
<feature type="active site" evidence="3">
    <location>
        <position position="163"/>
    </location>
</feature>